<dbReference type="PANTHER" id="PTHR12363:SF54">
    <property type="entry name" value="NUCLEAR TRANSPORT RECEPTOR"/>
    <property type="match status" value="1"/>
</dbReference>
<dbReference type="AlphaFoldDB" id="A0A061RMX8"/>
<proteinExistence type="inferred from homology"/>
<dbReference type="SUPFAM" id="SSF48371">
    <property type="entry name" value="ARM repeat"/>
    <property type="match status" value="1"/>
</dbReference>
<evidence type="ECO:0000313" key="6">
    <source>
        <dbReference type="EMBL" id="JAC69267.1"/>
    </source>
</evidence>
<dbReference type="InterPro" id="IPR058537">
    <property type="entry name" value="TPR_TNPO3_IPO13_4th"/>
</dbReference>
<dbReference type="InterPro" id="IPR051345">
    <property type="entry name" value="Importin_beta-like_NTR"/>
</dbReference>
<organism evidence="7">
    <name type="scientific">Tetraselmis sp. GSL018</name>
    <dbReference type="NCBI Taxonomy" id="582737"/>
    <lineage>
        <taxon>Eukaryota</taxon>
        <taxon>Viridiplantae</taxon>
        <taxon>Chlorophyta</taxon>
        <taxon>core chlorophytes</taxon>
        <taxon>Chlorodendrophyceae</taxon>
        <taxon>Chlorodendrales</taxon>
        <taxon>Chlorodendraceae</taxon>
        <taxon>Tetraselmis</taxon>
    </lineage>
</organism>
<feature type="domain" description="Importin N-terminal" evidence="5">
    <location>
        <begin position="29"/>
        <end position="89"/>
    </location>
</feature>
<dbReference type="GO" id="GO:0005634">
    <property type="term" value="C:nucleus"/>
    <property type="evidence" value="ECO:0007669"/>
    <property type="project" value="UniProtKB-SubCell"/>
</dbReference>
<reference evidence="7" key="1">
    <citation type="submission" date="2014-05" db="EMBL/GenBank/DDBJ databases">
        <title>The transcriptome of the halophilic microalga Tetraselmis sp. GSL018 isolated from the Great Salt Lake, Utah.</title>
        <authorList>
            <person name="Jinkerson R.E."/>
            <person name="D'Adamo S."/>
            <person name="Posewitz M.C."/>
        </authorList>
    </citation>
    <scope>NUCLEOTIDE SEQUENCE</scope>
    <source>
        <strain evidence="7">GSL018</strain>
    </source>
</reference>
<evidence type="ECO:0000256" key="1">
    <source>
        <dbReference type="ARBA" id="ARBA00004123"/>
    </source>
</evidence>
<evidence type="ECO:0000256" key="4">
    <source>
        <dbReference type="ARBA" id="ARBA00023242"/>
    </source>
</evidence>
<dbReference type="InterPro" id="IPR011989">
    <property type="entry name" value="ARM-like"/>
</dbReference>
<name>A0A061RMX8_9CHLO</name>
<keyword evidence="4" id="KW-0539">Nucleus</keyword>
<dbReference type="GO" id="GO:0006606">
    <property type="term" value="P:protein import into nucleus"/>
    <property type="evidence" value="ECO:0007669"/>
    <property type="project" value="TreeGrafter"/>
</dbReference>
<gene>
    <name evidence="7" type="ORF">TSPGSL018_26451</name>
    <name evidence="6" type="ORF">TSPGSL018_6784</name>
</gene>
<dbReference type="Pfam" id="PF24139">
    <property type="entry name" value="TPR_TNPO3_IPO13_4th"/>
    <property type="match status" value="1"/>
</dbReference>
<dbReference type="InterPro" id="IPR001494">
    <property type="entry name" value="Importin-beta_N"/>
</dbReference>
<dbReference type="GO" id="GO:0005737">
    <property type="term" value="C:cytoplasm"/>
    <property type="evidence" value="ECO:0007669"/>
    <property type="project" value="TreeGrafter"/>
</dbReference>
<protein>
    <recommendedName>
        <fullName evidence="5">Importin N-terminal domain-containing protein</fullName>
    </recommendedName>
</protein>
<dbReference type="Pfam" id="PF18806">
    <property type="entry name" value="Importin_rep_3"/>
    <property type="match status" value="1"/>
</dbReference>
<evidence type="ECO:0000256" key="2">
    <source>
        <dbReference type="ARBA" id="ARBA00007991"/>
    </source>
</evidence>
<dbReference type="EMBL" id="GBEZ01017034">
    <property type="protein sequence ID" value="JAC69267.1"/>
    <property type="molecule type" value="Transcribed_RNA"/>
</dbReference>
<evidence type="ECO:0000256" key="3">
    <source>
        <dbReference type="ARBA" id="ARBA00022448"/>
    </source>
</evidence>
<comment type="similarity">
    <text evidence="2">Belongs to the importin beta family.</text>
</comment>
<keyword evidence="3" id="KW-0813">Transport</keyword>
<dbReference type="Pfam" id="PF03810">
    <property type="entry name" value="IBN_N"/>
    <property type="match status" value="1"/>
</dbReference>
<dbReference type="InterPro" id="IPR040520">
    <property type="entry name" value="Importin_rep_3"/>
</dbReference>
<sequence length="990" mass="104461">MAATECLSNQVVRAVQLLYGTEPQAQHEANNWLTSFSTSPEAWDVCLQLLASAQAVEVQFYSANTLLKKIREQWGALSPVDRANLQKAISEKLHSLISQPGIPHLITSRASIVLGATAVLSGDEHARELVRHALTLAASGGSVSIATELLTAIAEEVDSLHRSRRQQAALAVAANAAEVTAMVEAALAGRLGGSCGASALRCLSAWLKLDTAGAGRPLLSLRDAHAAQQGLLVELLKLLGDEEEAVAAAAADVLVELTAATTDDPKGDEQAVRMVMSGLVSHQGEIQELHGAHVGQALGRVACAVAENHSGAATGGLPEAIPLAHLMMQCLSHSERRTVEAALDYFLMLNTVPVAERHPELQKPLYIAMLGPLLRLATMPHGLEDWRTFTGDDEDSFRRFREQILTDALDNCYGLLRLEYLQSIGSMMAAADTWQKAEACLFALRCIALSVKSRILSERKADLVNPAIQAERADTSAFLLFAFSKVFESADANTVFWSHLLVIEAACRLVGAYAAWFGSSAEAPVLPALRYLLRVLAVRGHGDHGSHAAAAVRNLCARCSKALLDPPSLKGLMDAVDPVIAGQPGLKLEDRQAVVEGLARLVSLLPPGEAAQACIRLVGPLVARAHAVATSEGAQAAAAGASHEEHAAALSDELELIASAVRFMDFPGDGLEGQPHPATGAVEALWPVLSSAADSPRWSSSAAVVAAVCSVYQRCVLSLKASAAPLLQPMVARLVSLLGAGNHPPCLAALGTCAEVFGPMDDAQEILTSALSAVAERALSRLQEFSPSQLGENAEFVAATLQLADRYLLFALPPLVSSNCLLGFVGLAARALTMSEREAVQAALSFLSHVISPNSKQHSSSAWVGCSGAVVASVEAHLNAVVHGLLIAVAGTCPRHILRVLSGCLFNLTTSTVYSGAISGLLPVAVMSSDFPPVRDGLLKEEDCKRFCNAALRQSPLPRPRFDALIADFSAVCRAEGTSDMLANYDLCEA</sequence>
<dbReference type="GO" id="GO:0031267">
    <property type="term" value="F:small GTPase binding"/>
    <property type="evidence" value="ECO:0007669"/>
    <property type="project" value="InterPro"/>
</dbReference>
<evidence type="ECO:0000313" key="7">
    <source>
        <dbReference type="EMBL" id="JAC74257.1"/>
    </source>
</evidence>
<dbReference type="PANTHER" id="PTHR12363">
    <property type="entry name" value="TRANSPORTIN 3 AND IMPORTIN 13"/>
    <property type="match status" value="1"/>
</dbReference>
<accession>A0A061RMX8</accession>
<dbReference type="Gene3D" id="1.25.10.10">
    <property type="entry name" value="Leucine-rich Repeat Variant"/>
    <property type="match status" value="1"/>
</dbReference>
<dbReference type="InterPro" id="IPR016024">
    <property type="entry name" value="ARM-type_fold"/>
</dbReference>
<comment type="subcellular location">
    <subcellularLocation>
        <location evidence="1">Nucleus</location>
    </subcellularLocation>
</comment>
<dbReference type="EMBL" id="GBEZ01011539">
    <property type="protein sequence ID" value="JAC74257.1"/>
    <property type="molecule type" value="Transcribed_RNA"/>
</dbReference>
<evidence type="ECO:0000259" key="5">
    <source>
        <dbReference type="Pfam" id="PF03810"/>
    </source>
</evidence>